<keyword evidence="2" id="KW-1185">Reference proteome</keyword>
<protein>
    <submittedName>
        <fullName evidence="1">Uncharacterized protein</fullName>
    </submittedName>
</protein>
<gene>
    <name evidence="1" type="ORF">Sviol_44980</name>
</gene>
<organism evidence="1 2">
    <name type="scientific">Streptomyces violascens</name>
    <dbReference type="NCBI Taxonomy" id="67381"/>
    <lineage>
        <taxon>Bacteria</taxon>
        <taxon>Bacillati</taxon>
        <taxon>Actinomycetota</taxon>
        <taxon>Actinomycetes</taxon>
        <taxon>Kitasatosporales</taxon>
        <taxon>Streptomycetaceae</taxon>
        <taxon>Streptomyces</taxon>
    </lineage>
</organism>
<accession>A0ABQ3QS31</accession>
<dbReference type="EMBL" id="BNDY01000017">
    <property type="protein sequence ID" value="GHI40090.1"/>
    <property type="molecule type" value="Genomic_DNA"/>
</dbReference>
<evidence type="ECO:0000313" key="2">
    <source>
        <dbReference type="Proteomes" id="UP001050808"/>
    </source>
</evidence>
<sequence>MASAEGFQVGGAAVFGCGVDVDEVADRAAVGQGADLGADHVVEGEDGAVLGGGRCPERFLEDVRLSRWAQA</sequence>
<proteinExistence type="predicted"/>
<comment type="caution">
    <text evidence="1">The sequence shown here is derived from an EMBL/GenBank/DDBJ whole genome shotgun (WGS) entry which is preliminary data.</text>
</comment>
<reference evidence="1" key="1">
    <citation type="submission" date="2024-05" db="EMBL/GenBank/DDBJ databases">
        <title>Whole genome shotgun sequence of Streptomyces violascens NBRC 12920.</title>
        <authorList>
            <person name="Komaki H."/>
            <person name="Tamura T."/>
        </authorList>
    </citation>
    <scope>NUCLEOTIDE SEQUENCE</scope>
    <source>
        <strain evidence="1">NBRC 12920</strain>
    </source>
</reference>
<evidence type="ECO:0000313" key="1">
    <source>
        <dbReference type="EMBL" id="GHI40090.1"/>
    </source>
</evidence>
<name>A0ABQ3QS31_9ACTN</name>
<dbReference type="Proteomes" id="UP001050808">
    <property type="component" value="Unassembled WGS sequence"/>
</dbReference>